<organism evidence="2 3">
    <name type="scientific">Methyloversatilis universalis (strain ATCC BAA-1314 / DSM 25237 / JCM 13912 / CCUG 52030 / FAM5)</name>
    <dbReference type="NCBI Taxonomy" id="1000565"/>
    <lineage>
        <taxon>Bacteria</taxon>
        <taxon>Pseudomonadati</taxon>
        <taxon>Pseudomonadota</taxon>
        <taxon>Betaproteobacteria</taxon>
        <taxon>Nitrosomonadales</taxon>
        <taxon>Sterolibacteriaceae</taxon>
        <taxon>Methyloversatilis</taxon>
    </lineage>
</organism>
<comment type="caution">
    <text evidence="2">The sequence shown here is derived from an EMBL/GenBank/DDBJ whole genome shotgun (WGS) entry which is preliminary data.</text>
</comment>
<protein>
    <submittedName>
        <fullName evidence="2">Uncharacterized protein</fullName>
    </submittedName>
</protein>
<dbReference type="AlphaFoldDB" id="F5RI63"/>
<accession>F5RI63</accession>
<evidence type="ECO:0000313" key="3">
    <source>
        <dbReference type="Proteomes" id="UP000005019"/>
    </source>
</evidence>
<gene>
    <name evidence="2" type="ORF">METUNv1_04013</name>
</gene>
<feature type="compositionally biased region" description="Polar residues" evidence="1">
    <location>
        <begin position="17"/>
        <end position="33"/>
    </location>
</feature>
<dbReference type="EMBL" id="AFHG01000059">
    <property type="protein sequence ID" value="EGK70045.1"/>
    <property type="molecule type" value="Genomic_DNA"/>
</dbReference>
<sequence length="141" mass="14788">MSSTATWMSSTCRPATASACSTRSNRPVTTRSEPATRVRGMPGQEVDSYTSCRERRQDIAACAHRVDPGAGALLPGLRDGGRPVNALPFPPLRVVAVLPEAVLTARAGADCEPCWGLECALPFLIPALRPAGADAGWADTV</sequence>
<keyword evidence="3" id="KW-1185">Reference proteome</keyword>
<name>F5RI63_METUF</name>
<feature type="region of interest" description="Disordered" evidence="1">
    <location>
        <begin position="17"/>
        <end position="50"/>
    </location>
</feature>
<evidence type="ECO:0000256" key="1">
    <source>
        <dbReference type="SAM" id="MobiDB-lite"/>
    </source>
</evidence>
<evidence type="ECO:0000313" key="2">
    <source>
        <dbReference type="EMBL" id="EGK70045.1"/>
    </source>
</evidence>
<dbReference type="STRING" id="1000565.METUNv1_04013"/>
<dbReference type="Proteomes" id="UP000005019">
    <property type="component" value="Unassembled WGS sequence"/>
</dbReference>
<proteinExistence type="predicted"/>
<reference evidence="2 3" key="1">
    <citation type="journal article" date="2011" name="J. Bacteriol.">
        <title>Genome sequence of Methyloversatilis universalis FAM5T, a methylotrophic representative of the order Rhodocyclales.</title>
        <authorList>
            <person name="Kittichotirat W."/>
            <person name="Good N.M."/>
            <person name="Hall R."/>
            <person name="Bringel F."/>
            <person name="Lajus A."/>
            <person name="Medigue C."/>
            <person name="Smalley N.E."/>
            <person name="Beck D."/>
            <person name="Bumgarner R."/>
            <person name="Vuilleumier S."/>
            <person name="Kalyuzhnaya M.G."/>
        </authorList>
    </citation>
    <scope>NUCLEOTIDE SEQUENCE [LARGE SCALE GENOMIC DNA]</scope>
    <source>
        <strain evidence="3">ATCC BAA-1314 / JCM 13912 / FAM5</strain>
    </source>
</reference>